<organism evidence="16">
    <name type="scientific">Flavobacterium columnare</name>
    <dbReference type="NCBI Taxonomy" id="996"/>
    <lineage>
        <taxon>Bacteria</taxon>
        <taxon>Pseudomonadati</taxon>
        <taxon>Bacteroidota</taxon>
        <taxon>Flavobacteriia</taxon>
        <taxon>Flavobacteriales</taxon>
        <taxon>Flavobacteriaceae</taxon>
        <taxon>Flavobacterium</taxon>
    </lineage>
</organism>
<evidence type="ECO:0000256" key="10">
    <source>
        <dbReference type="ARBA" id="ARBA00023136"/>
    </source>
</evidence>
<dbReference type="AlphaFoldDB" id="A0AA94JM67"/>
<dbReference type="Pfam" id="PF00593">
    <property type="entry name" value="TonB_dep_Rec_b-barrel"/>
    <property type="match status" value="1"/>
</dbReference>
<keyword evidence="4" id="KW-0410">Iron transport</keyword>
<evidence type="ECO:0000256" key="13">
    <source>
        <dbReference type="RuleBase" id="RU003357"/>
    </source>
</evidence>
<evidence type="ECO:0000256" key="7">
    <source>
        <dbReference type="ARBA" id="ARBA00023004"/>
    </source>
</evidence>
<dbReference type="GO" id="GO:0009279">
    <property type="term" value="C:cell outer membrane"/>
    <property type="evidence" value="ECO:0007669"/>
    <property type="project" value="UniProtKB-SubCell"/>
</dbReference>
<dbReference type="SUPFAM" id="SSF56935">
    <property type="entry name" value="Porins"/>
    <property type="match status" value="1"/>
</dbReference>
<keyword evidence="10 12" id="KW-0472">Membrane</keyword>
<evidence type="ECO:0000256" key="4">
    <source>
        <dbReference type="ARBA" id="ARBA00022496"/>
    </source>
</evidence>
<evidence type="ECO:0000256" key="8">
    <source>
        <dbReference type="ARBA" id="ARBA00023065"/>
    </source>
</evidence>
<dbReference type="GO" id="GO:0015344">
    <property type="term" value="F:siderophore uptake transmembrane transporter activity"/>
    <property type="evidence" value="ECO:0007669"/>
    <property type="project" value="TreeGrafter"/>
</dbReference>
<evidence type="ECO:0000313" key="16">
    <source>
        <dbReference type="EMBL" id="RVU86907.1"/>
    </source>
</evidence>
<evidence type="ECO:0000259" key="14">
    <source>
        <dbReference type="Pfam" id="PF00593"/>
    </source>
</evidence>
<dbReference type="Pfam" id="PF07715">
    <property type="entry name" value="Plug"/>
    <property type="match status" value="1"/>
</dbReference>
<dbReference type="Gene3D" id="2.170.130.10">
    <property type="entry name" value="TonB-dependent receptor, plug domain"/>
    <property type="match status" value="1"/>
</dbReference>
<keyword evidence="3 12" id="KW-1134">Transmembrane beta strand</keyword>
<dbReference type="InterPro" id="IPR000531">
    <property type="entry name" value="Beta-barrel_TonB"/>
</dbReference>
<keyword evidence="5 12" id="KW-0812">Transmembrane</keyword>
<keyword evidence="11 12" id="KW-0998">Cell outer membrane</keyword>
<gene>
    <name evidence="16" type="ORF">EJB19_15315</name>
</gene>
<comment type="subcellular location">
    <subcellularLocation>
        <location evidence="1 12">Cell outer membrane</location>
        <topology evidence="1 12">Multi-pass membrane protein</topology>
    </subcellularLocation>
</comment>
<keyword evidence="2 12" id="KW-0813">Transport</keyword>
<protein>
    <submittedName>
        <fullName evidence="16">TonB-dependent receptor</fullName>
    </submittedName>
</protein>
<evidence type="ECO:0000256" key="3">
    <source>
        <dbReference type="ARBA" id="ARBA00022452"/>
    </source>
</evidence>
<comment type="similarity">
    <text evidence="12 13">Belongs to the TonB-dependent receptor family.</text>
</comment>
<dbReference type="InterPro" id="IPR012910">
    <property type="entry name" value="Plug_dom"/>
</dbReference>
<dbReference type="PANTHER" id="PTHR32552:SF68">
    <property type="entry name" value="FERRICHROME OUTER MEMBRANE TRANSPORTER_PHAGE RECEPTOR"/>
    <property type="match status" value="1"/>
</dbReference>
<evidence type="ECO:0000256" key="11">
    <source>
        <dbReference type="ARBA" id="ARBA00023237"/>
    </source>
</evidence>
<proteinExistence type="inferred from homology"/>
<keyword evidence="7" id="KW-0408">Iron</keyword>
<feature type="domain" description="TonB-dependent receptor plug" evidence="15">
    <location>
        <begin position="57"/>
        <end position="165"/>
    </location>
</feature>
<dbReference type="PROSITE" id="PS52016">
    <property type="entry name" value="TONB_DEPENDENT_REC_3"/>
    <property type="match status" value="1"/>
</dbReference>
<dbReference type="Gene3D" id="2.40.170.20">
    <property type="entry name" value="TonB-dependent receptor, beta-barrel domain"/>
    <property type="match status" value="1"/>
</dbReference>
<dbReference type="InterPro" id="IPR037066">
    <property type="entry name" value="Plug_dom_sf"/>
</dbReference>
<evidence type="ECO:0000259" key="15">
    <source>
        <dbReference type="Pfam" id="PF07715"/>
    </source>
</evidence>
<evidence type="ECO:0000256" key="2">
    <source>
        <dbReference type="ARBA" id="ARBA00022448"/>
    </source>
</evidence>
<evidence type="ECO:0000256" key="9">
    <source>
        <dbReference type="ARBA" id="ARBA00023077"/>
    </source>
</evidence>
<reference evidence="16" key="1">
    <citation type="submission" date="2018-12" db="EMBL/GenBank/DDBJ databases">
        <title>Draft genome sequence of Flaovobacterium columnare BGFS27 isolated from channel catfish in Alabama.</title>
        <authorList>
            <person name="Cai W."/>
            <person name="Arias C."/>
        </authorList>
    </citation>
    <scope>NUCLEOTIDE SEQUENCE [LARGE SCALE GENOMIC DNA]</scope>
    <source>
        <strain evidence="16">BGFS27</strain>
    </source>
</reference>
<name>A0AA94JM67_9FLAO</name>
<dbReference type="InterPro" id="IPR036942">
    <property type="entry name" value="Beta-barrel_TonB_sf"/>
</dbReference>
<feature type="domain" description="TonB-dependent receptor-like beta-barrel" evidence="14">
    <location>
        <begin position="283"/>
        <end position="712"/>
    </location>
</feature>
<dbReference type="InterPro" id="IPR039426">
    <property type="entry name" value="TonB-dep_rcpt-like"/>
</dbReference>
<keyword evidence="6" id="KW-0732">Signal</keyword>
<comment type="caution">
    <text evidence="16">The sequence shown here is derived from an EMBL/GenBank/DDBJ whole genome shotgun (WGS) entry which is preliminary data.</text>
</comment>
<keyword evidence="16" id="KW-0675">Receptor</keyword>
<dbReference type="EMBL" id="RWGX01000006">
    <property type="protein sequence ID" value="RVU86907.1"/>
    <property type="molecule type" value="Genomic_DNA"/>
</dbReference>
<evidence type="ECO:0000256" key="1">
    <source>
        <dbReference type="ARBA" id="ARBA00004571"/>
    </source>
</evidence>
<evidence type="ECO:0000256" key="12">
    <source>
        <dbReference type="PROSITE-ProRule" id="PRU01360"/>
    </source>
</evidence>
<accession>A0AA94JM67</accession>
<sequence>MKNLIHNQRHHFFFKFILSTLFLMNISTVFGQEKKINDSTKINALEEVKVASTRLNKKSPFAFTDIKKEALERNNLGQDLPILLDQMPSVVTTSDAGAGVGYTGLRVRGSDATRINVTINGIPYNDAESQGTFWVNMPDFTTSVENIQLQRGAGTSTNGAGAFGASLNLRTLTPSLEGYATTSHSIGSFNTRKHNITFGSGIKNGFYAEGRLSKIGSDGYIDRASSDLKSFYAEAGFIHKQTAIKALVFGGKEITYQSWFGTPEAVVNGDRVGILAYINRNYSSTEETENLLNSGRTYNYYTYDNQTDNYEQVHYQLHITHQFTDHLSASLSGNYTKGKGYYEEFKGDQKLKKYFPDHINGNFRSDVVRRKWLDNDAYSLVYTLNYNTKNFNANLGGGYNQYDGTHFGELIKHQYTDLPVTNVNYYKSLSKKEDYSVYIKADYTFFYKLQLFLDIQARRIDYTTHGLSSDLKLLNVKKTYPFLNPKIGLNFAIHKNHSIYGSFAVANKEPNRNDLTKNPIEPQAEQLLDYEAGYRFKNKITHINLNGYYMHYNSQLVLTGALDEVGDPIRENVEKSRRIGIELEASIQPTKFFKLDFNITKSINKIKSFDYSVPVTEYDINGNKSYSTKITKYENTDISFSPNVTGGVTATFYPIKDLSVAYIQKYIGKQYLDNTSSEDKKLNSYHNGNLSIQYIFKPKSFAEISFNLLINNFYNKLYESNGYTYSYYDRPLGSNNPVTTENFYYPQAGRNFLTGVTLKF</sequence>
<keyword evidence="9 13" id="KW-0798">TonB box</keyword>
<evidence type="ECO:0000256" key="5">
    <source>
        <dbReference type="ARBA" id="ARBA00022692"/>
    </source>
</evidence>
<keyword evidence="8" id="KW-0406">Ion transport</keyword>
<dbReference type="PANTHER" id="PTHR32552">
    <property type="entry name" value="FERRICHROME IRON RECEPTOR-RELATED"/>
    <property type="match status" value="1"/>
</dbReference>
<evidence type="ECO:0000256" key="6">
    <source>
        <dbReference type="ARBA" id="ARBA00022729"/>
    </source>
</evidence>